<sequence length="462" mass="50161">MPKLRRPLAKPLTGVPGRLMSCMRSLAGVQEFDVYLSRGGVELELQAIRSILNQDVVGTPELDVHATYKGGFGGGKNLWQSYPCEEDGNLPWNPLVDDEPASYEKAAMREDIPTSPSAILKETRLRLRKKPTSDESSDGLAWRVRPSPEIELVRPTNTEPKRLPVTYSHKRKVSEAISDYEEQHLGKRDTGATTQEKVKPTQEKAKPASAAIRTISASHQDPAGTQAYRHISNPAPHRDTTGVNNPSITTAERNIEPSAARRTTAATARTPPPDPPAHTTPYYRRRASSPPALPPSPPDHDAAPPLHLRAAVLDCLRARAGTAAASQPPSDLSSLHTPHLFLELSEFLAAATRLDPRAHDTHREPLLALGAAARSGDVSAFDAAMGMCQREVVREAWGAGQELLGECFVLLDWLNGSVCRVAGTLMLGVLVGLGDVGEVHWGSEEWTGELARVRATAFWAFG</sequence>
<comment type="caution">
    <text evidence="1">The sequence shown here is derived from an EMBL/GenBank/DDBJ whole genome shotgun (WGS) entry which is preliminary data.</text>
</comment>
<reference evidence="1" key="1">
    <citation type="submission" date="2024-09" db="EMBL/GenBank/DDBJ databases">
        <title>Draft Genome Sequences of Neofusicoccum parvum.</title>
        <authorList>
            <person name="Ashida A."/>
            <person name="Camagna M."/>
            <person name="Tanaka A."/>
            <person name="Takemoto D."/>
        </authorList>
    </citation>
    <scope>NUCLEOTIDE SEQUENCE</scope>
    <source>
        <strain evidence="1">PPO83</strain>
    </source>
</reference>
<evidence type="ECO:0000313" key="1">
    <source>
        <dbReference type="EMBL" id="GME48656.1"/>
    </source>
</evidence>
<name>A0ACB5SMT9_9PEZI</name>
<accession>A0ACB5SMT9</accession>
<dbReference type="EMBL" id="BSXG01000143">
    <property type="protein sequence ID" value="GME48656.1"/>
    <property type="molecule type" value="Genomic_DNA"/>
</dbReference>
<organism evidence="1 2">
    <name type="scientific">Neofusicoccum parvum</name>
    <dbReference type="NCBI Taxonomy" id="310453"/>
    <lineage>
        <taxon>Eukaryota</taxon>
        <taxon>Fungi</taxon>
        <taxon>Dikarya</taxon>
        <taxon>Ascomycota</taxon>
        <taxon>Pezizomycotina</taxon>
        <taxon>Dothideomycetes</taxon>
        <taxon>Dothideomycetes incertae sedis</taxon>
        <taxon>Botryosphaeriales</taxon>
        <taxon>Botryosphaeriaceae</taxon>
        <taxon>Neofusicoccum</taxon>
    </lineage>
</organism>
<proteinExistence type="predicted"/>
<gene>
    <name evidence="1" type="primary">g3156</name>
    <name evidence="1" type="ORF">NpPPO83_00003156</name>
</gene>
<protein>
    <submittedName>
        <fullName evidence="1">Cytochrome p450</fullName>
    </submittedName>
</protein>
<keyword evidence="2" id="KW-1185">Reference proteome</keyword>
<evidence type="ECO:0000313" key="2">
    <source>
        <dbReference type="Proteomes" id="UP001165186"/>
    </source>
</evidence>
<dbReference type="Proteomes" id="UP001165186">
    <property type="component" value="Unassembled WGS sequence"/>
</dbReference>